<evidence type="ECO:0000313" key="2">
    <source>
        <dbReference type="Proteomes" id="UP001227192"/>
    </source>
</evidence>
<dbReference type="AlphaFoldDB" id="A0AAI9XCS0"/>
<organism evidence="1 2">
    <name type="scientific">Penicillium thymicola</name>
    <dbReference type="NCBI Taxonomy" id="293382"/>
    <lineage>
        <taxon>Eukaryota</taxon>
        <taxon>Fungi</taxon>
        <taxon>Dikarya</taxon>
        <taxon>Ascomycota</taxon>
        <taxon>Pezizomycotina</taxon>
        <taxon>Eurotiomycetes</taxon>
        <taxon>Eurotiomycetidae</taxon>
        <taxon>Eurotiales</taxon>
        <taxon>Aspergillaceae</taxon>
        <taxon>Penicillium</taxon>
    </lineage>
</organism>
<accession>A0AAI9XCS0</accession>
<sequence>MRCKTSYSRLNQINITQLCIYFALTRYNNLHDDLLIRHTAVMIQLVILPSIPEAVKRHPDDTGLSNIFFTSIFFLLPVDNVQYFVKYGTWYTVVNQAKDVASAGPERFGVTKPNRPVRNAPGLSGTVPGIGINWR</sequence>
<proteinExistence type="predicted"/>
<keyword evidence="2" id="KW-1185">Reference proteome</keyword>
<dbReference type="EMBL" id="LACB01000016">
    <property type="protein sequence ID" value="KAJ9492177.1"/>
    <property type="molecule type" value="Genomic_DNA"/>
</dbReference>
<protein>
    <submittedName>
        <fullName evidence="1">Uncharacterized protein</fullName>
    </submittedName>
</protein>
<evidence type="ECO:0000313" key="1">
    <source>
        <dbReference type="EMBL" id="KAJ9492177.1"/>
    </source>
</evidence>
<dbReference type="Proteomes" id="UP001227192">
    <property type="component" value="Unassembled WGS sequence"/>
</dbReference>
<gene>
    <name evidence="1" type="ORF">VN97_g1059</name>
</gene>
<reference evidence="1" key="2">
    <citation type="journal article" date="2016" name="Fungal Biol.">
        <title>Ochratoxin A production by Penicillium thymicola.</title>
        <authorList>
            <person name="Nguyen H.D.T."/>
            <person name="McMullin D.R."/>
            <person name="Ponomareva E."/>
            <person name="Riley R."/>
            <person name="Pomraning K.R."/>
            <person name="Baker S.E."/>
            <person name="Seifert K.A."/>
        </authorList>
    </citation>
    <scope>NUCLEOTIDE SEQUENCE</scope>
    <source>
        <strain evidence="1">DAOM 180753</strain>
    </source>
</reference>
<reference evidence="1" key="1">
    <citation type="submission" date="2015-06" db="EMBL/GenBank/DDBJ databases">
        <authorList>
            <person name="Nguyen H."/>
        </authorList>
    </citation>
    <scope>NUCLEOTIDE SEQUENCE</scope>
    <source>
        <strain evidence="1">DAOM 180753</strain>
    </source>
</reference>
<name>A0AAI9XCS0_PENTH</name>
<comment type="caution">
    <text evidence="1">The sequence shown here is derived from an EMBL/GenBank/DDBJ whole genome shotgun (WGS) entry which is preliminary data.</text>
</comment>